<feature type="transmembrane region" description="Helical" evidence="1">
    <location>
        <begin position="38"/>
        <end position="56"/>
    </location>
</feature>
<proteinExistence type="predicted"/>
<organism evidence="2 3">
    <name type="scientific">Paenibacillus xerothermodurans</name>
    <dbReference type="NCBI Taxonomy" id="1977292"/>
    <lineage>
        <taxon>Bacteria</taxon>
        <taxon>Bacillati</taxon>
        <taxon>Bacillota</taxon>
        <taxon>Bacilli</taxon>
        <taxon>Bacillales</taxon>
        <taxon>Paenibacillaceae</taxon>
        <taxon>Paenibacillus</taxon>
    </lineage>
</organism>
<feature type="transmembrane region" description="Helical" evidence="1">
    <location>
        <begin position="6"/>
        <end position="31"/>
    </location>
</feature>
<dbReference type="EMBL" id="NHRJ02000007">
    <property type="protein sequence ID" value="PZE20487.1"/>
    <property type="molecule type" value="Genomic_DNA"/>
</dbReference>
<comment type="caution">
    <text evidence="2">The sequence shown here is derived from an EMBL/GenBank/DDBJ whole genome shotgun (WGS) entry which is preliminary data.</text>
</comment>
<keyword evidence="1" id="KW-1133">Transmembrane helix</keyword>
<sequence length="63" mass="7329">MALFGLPFVIFISFLIGLVTYMLSLLIFINVRTTKSKYIRLIFASTVSLLFFLLYIRNLAYLD</sequence>
<accession>A0A2W1N7X0</accession>
<evidence type="ECO:0000313" key="2">
    <source>
        <dbReference type="EMBL" id="PZE20487.1"/>
    </source>
</evidence>
<evidence type="ECO:0000313" key="3">
    <source>
        <dbReference type="Proteomes" id="UP000214746"/>
    </source>
</evidence>
<dbReference type="AlphaFoldDB" id="A0A2W1N7X0"/>
<keyword evidence="1" id="KW-0472">Membrane</keyword>
<keyword evidence="3" id="KW-1185">Reference proteome</keyword>
<name>A0A2W1N7X0_PAEXE</name>
<keyword evidence="1" id="KW-0812">Transmembrane</keyword>
<reference evidence="2" key="1">
    <citation type="submission" date="2018-06" db="EMBL/GenBank/DDBJ databases">
        <title>Paenibacillus xerothermodurans sp. nov. an extremely dry heat resistant spore forming bacterium isolated from the soil of Cape Canaveral, Florida.</title>
        <authorList>
            <person name="Seuylemezian A."/>
            <person name="Kaur N."/>
            <person name="Patil P."/>
            <person name="Patil P."/>
            <person name="Mayilraj S."/>
            <person name="Vaishampayan P."/>
        </authorList>
    </citation>
    <scope>NUCLEOTIDE SEQUENCE [LARGE SCALE GENOMIC DNA]</scope>
    <source>
        <strain evidence="2">ATCC 27380</strain>
    </source>
</reference>
<protein>
    <submittedName>
        <fullName evidence="2">Uncharacterized protein</fullName>
    </submittedName>
</protein>
<dbReference type="Proteomes" id="UP000214746">
    <property type="component" value="Unassembled WGS sequence"/>
</dbReference>
<gene>
    <name evidence="2" type="ORF">CBW46_013725</name>
</gene>
<evidence type="ECO:0000256" key="1">
    <source>
        <dbReference type="SAM" id="Phobius"/>
    </source>
</evidence>